<keyword evidence="11" id="KW-0503">Monooxygenase</keyword>
<keyword evidence="7" id="KW-0256">Endoplasmic reticulum</keyword>
<evidence type="ECO:0000313" key="13">
    <source>
        <dbReference type="EMBL" id="KAJ7374509.1"/>
    </source>
</evidence>
<evidence type="ECO:0000256" key="5">
    <source>
        <dbReference type="ARBA" id="ARBA00022617"/>
    </source>
</evidence>
<comment type="caution">
    <text evidence="13">The sequence shown here is derived from an EMBL/GenBank/DDBJ whole genome shotgun (WGS) entry which is preliminary data.</text>
</comment>
<evidence type="ECO:0000256" key="6">
    <source>
        <dbReference type="ARBA" id="ARBA00022723"/>
    </source>
</evidence>
<comment type="subcellular location">
    <subcellularLocation>
        <location evidence="3">Endoplasmic reticulum membrane</location>
        <topology evidence="3">Peripheral membrane protein</topology>
    </subcellularLocation>
    <subcellularLocation>
        <location evidence="2">Microsome membrane</location>
        <topology evidence="2">Peripheral membrane protein</topology>
    </subcellularLocation>
</comment>
<dbReference type="GO" id="GO:0020037">
    <property type="term" value="F:heme binding"/>
    <property type="evidence" value="ECO:0007669"/>
    <property type="project" value="InterPro"/>
</dbReference>
<evidence type="ECO:0000256" key="4">
    <source>
        <dbReference type="ARBA" id="ARBA00010617"/>
    </source>
</evidence>
<keyword evidence="10" id="KW-0408">Iron</keyword>
<sequence length="401" mass="44799">MAQKYGDVFSLMLGNRLVVVLNGVNAIQEAIVKQSTAFAGRPQLHTFKLANPQGNSLTLTDYSPQWRLTRKISVSAIQNFAKNSDALEEKLLQESQRLIQCFKQQKDKPVDALITLKFATANIILNALFGVNRPYDDEGLRGILRISDSYGQAVHSSSHVDFLPLLKYLPNKALSKLVFVVKTMMDVTTKMFEKNKETYTEGQVRNIADSFISVIEKETMKEKENRPAGENTLNMAPLLSDEQIVQAMGDLFGAGFETSSVAIYWGLAYLVKYPDIQRQLHEELDHVIGPDRLPTLGDIASLPLLQATVYEILRVTCLAPLSLPRSTTTETKIRDFTIPKGTIVFTNLWSVHRDPAIWKDPEVFNPRRFLDGAGDVVDPKSLGGFLPFSGVVESVLVNLWP</sequence>
<dbReference type="OrthoDB" id="3934656at2759"/>
<dbReference type="Gene3D" id="1.10.630.10">
    <property type="entry name" value="Cytochrome P450"/>
    <property type="match status" value="1"/>
</dbReference>
<keyword evidence="5" id="KW-0349">Heme</keyword>
<reference evidence="13" key="1">
    <citation type="submission" date="2023-01" db="EMBL/GenBank/DDBJ databases">
        <title>Genome assembly of the deep-sea coral Lophelia pertusa.</title>
        <authorList>
            <person name="Herrera S."/>
            <person name="Cordes E."/>
        </authorList>
    </citation>
    <scope>NUCLEOTIDE SEQUENCE</scope>
    <source>
        <strain evidence="13">USNM1676648</strain>
        <tissue evidence="13">Polyp</tissue>
    </source>
</reference>
<evidence type="ECO:0000256" key="9">
    <source>
        <dbReference type="ARBA" id="ARBA00023002"/>
    </source>
</evidence>
<organism evidence="13 14">
    <name type="scientific">Desmophyllum pertusum</name>
    <dbReference type="NCBI Taxonomy" id="174260"/>
    <lineage>
        <taxon>Eukaryota</taxon>
        <taxon>Metazoa</taxon>
        <taxon>Cnidaria</taxon>
        <taxon>Anthozoa</taxon>
        <taxon>Hexacorallia</taxon>
        <taxon>Scleractinia</taxon>
        <taxon>Caryophylliina</taxon>
        <taxon>Caryophylliidae</taxon>
        <taxon>Desmophyllum</taxon>
    </lineage>
</organism>
<dbReference type="GO" id="GO:0005789">
    <property type="term" value="C:endoplasmic reticulum membrane"/>
    <property type="evidence" value="ECO:0007669"/>
    <property type="project" value="UniProtKB-SubCell"/>
</dbReference>
<keyword evidence="9" id="KW-0560">Oxidoreductase</keyword>
<name>A0A9W9Z525_9CNID</name>
<dbReference type="GO" id="GO:0042448">
    <property type="term" value="P:progesterone metabolic process"/>
    <property type="evidence" value="ECO:0007669"/>
    <property type="project" value="TreeGrafter"/>
</dbReference>
<dbReference type="Proteomes" id="UP001163046">
    <property type="component" value="Unassembled WGS sequence"/>
</dbReference>
<comment type="cofactor">
    <cofactor evidence="1">
        <name>heme</name>
        <dbReference type="ChEBI" id="CHEBI:30413"/>
    </cofactor>
</comment>
<keyword evidence="6" id="KW-0479">Metal-binding</keyword>
<proteinExistence type="inferred from homology"/>
<dbReference type="PANTHER" id="PTHR24289">
    <property type="entry name" value="STEROID 17-ALPHA-HYDROXYLASE/17,20 LYASE"/>
    <property type="match status" value="1"/>
</dbReference>
<evidence type="ECO:0000256" key="10">
    <source>
        <dbReference type="ARBA" id="ARBA00023004"/>
    </source>
</evidence>
<dbReference type="InterPro" id="IPR001128">
    <property type="entry name" value="Cyt_P450"/>
</dbReference>
<dbReference type="FunFam" id="1.10.630.10:FF:000238">
    <property type="entry name" value="Cytochrome P450 2A6"/>
    <property type="match status" value="1"/>
</dbReference>
<comment type="similarity">
    <text evidence="4">Belongs to the cytochrome P450 family.</text>
</comment>
<dbReference type="InterPro" id="IPR002401">
    <property type="entry name" value="Cyt_P450_E_grp-I"/>
</dbReference>
<evidence type="ECO:0000256" key="8">
    <source>
        <dbReference type="ARBA" id="ARBA00022848"/>
    </source>
</evidence>
<evidence type="ECO:0000256" key="7">
    <source>
        <dbReference type="ARBA" id="ARBA00022824"/>
    </source>
</evidence>
<evidence type="ECO:0000256" key="12">
    <source>
        <dbReference type="ARBA" id="ARBA00023136"/>
    </source>
</evidence>
<evidence type="ECO:0000256" key="3">
    <source>
        <dbReference type="ARBA" id="ARBA00004406"/>
    </source>
</evidence>
<dbReference type="EMBL" id="MU826827">
    <property type="protein sequence ID" value="KAJ7374509.1"/>
    <property type="molecule type" value="Genomic_DNA"/>
</dbReference>
<protein>
    <submittedName>
        <fullName evidence="13">Uncharacterized protein</fullName>
    </submittedName>
</protein>
<keyword evidence="14" id="KW-1185">Reference proteome</keyword>
<evidence type="ECO:0000256" key="1">
    <source>
        <dbReference type="ARBA" id="ARBA00001971"/>
    </source>
</evidence>
<gene>
    <name evidence="13" type="ORF">OS493_004847</name>
</gene>
<dbReference type="InterPro" id="IPR036396">
    <property type="entry name" value="Cyt_P450_sf"/>
</dbReference>
<dbReference type="PRINTS" id="PR00463">
    <property type="entry name" value="EP450I"/>
</dbReference>
<dbReference type="GO" id="GO:0005506">
    <property type="term" value="F:iron ion binding"/>
    <property type="evidence" value="ECO:0007669"/>
    <property type="project" value="InterPro"/>
</dbReference>
<dbReference type="GO" id="GO:0004508">
    <property type="term" value="F:steroid 17-alpha-monooxygenase activity"/>
    <property type="evidence" value="ECO:0007669"/>
    <property type="project" value="TreeGrafter"/>
</dbReference>
<dbReference type="Pfam" id="PF00067">
    <property type="entry name" value="p450"/>
    <property type="match status" value="1"/>
</dbReference>
<dbReference type="AlphaFoldDB" id="A0A9W9Z525"/>
<dbReference type="SUPFAM" id="SSF48264">
    <property type="entry name" value="Cytochrome P450"/>
    <property type="match status" value="1"/>
</dbReference>
<evidence type="ECO:0000313" key="14">
    <source>
        <dbReference type="Proteomes" id="UP001163046"/>
    </source>
</evidence>
<keyword evidence="12" id="KW-0472">Membrane</keyword>
<dbReference type="GO" id="GO:0042446">
    <property type="term" value="P:hormone biosynthetic process"/>
    <property type="evidence" value="ECO:0007669"/>
    <property type="project" value="TreeGrafter"/>
</dbReference>
<keyword evidence="8" id="KW-0492">Microsome</keyword>
<evidence type="ECO:0000256" key="2">
    <source>
        <dbReference type="ARBA" id="ARBA00004174"/>
    </source>
</evidence>
<evidence type="ECO:0000256" key="11">
    <source>
        <dbReference type="ARBA" id="ARBA00023033"/>
    </source>
</evidence>
<dbReference type="PANTHER" id="PTHR24289:SF1">
    <property type="entry name" value="STEROID 17-ALPHA-HYDROXYLASE_17,20 LYASE"/>
    <property type="match status" value="1"/>
</dbReference>
<accession>A0A9W9Z525</accession>